<dbReference type="VEuPathDB" id="VectorBase:GMOY007927"/>
<evidence type="ECO:0000256" key="4">
    <source>
        <dbReference type="ARBA" id="ARBA00022801"/>
    </source>
</evidence>
<organism evidence="11 12">
    <name type="scientific">Glossina morsitans morsitans</name>
    <name type="common">Savannah tsetse fly</name>
    <dbReference type="NCBI Taxonomy" id="37546"/>
    <lineage>
        <taxon>Eukaryota</taxon>
        <taxon>Metazoa</taxon>
        <taxon>Ecdysozoa</taxon>
        <taxon>Arthropoda</taxon>
        <taxon>Hexapoda</taxon>
        <taxon>Insecta</taxon>
        <taxon>Pterygota</taxon>
        <taxon>Neoptera</taxon>
        <taxon>Endopterygota</taxon>
        <taxon>Diptera</taxon>
        <taxon>Brachycera</taxon>
        <taxon>Muscomorpha</taxon>
        <taxon>Hippoboscoidea</taxon>
        <taxon>Glossinidae</taxon>
        <taxon>Glossina</taxon>
    </lineage>
</organism>
<dbReference type="GO" id="GO:0016231">
    <property type="term" value="F:beta-N-acetylglucosaminidase activity"/>
    <property type="evidence" value="ECO:0007669"/>
    <property type="project" value="TreeGrafter"/>
</dbReference>
<sequence>MFAENIYLISGLPEDLIYGYQCIEKQCVKFEVNEENLKWALSLPVCYMLCSDTIGTLWPKPRGKVTHDSYLFHVDLSKITFNSSANPALHAQLWQVNEERFGKRLENKLPNNEIKNNGGYPLEIRININNVDVKEVPKLTLNSDESYNLTVRKGNNSITADIKAEEFFGIRHGLETLSQLIVYDDIRDELQILANASLSDKPAFKWRGLMLDTARHFFSVKSIKRTLDAMAMVKLNTFHWHITDSQCFPMEIKARPELHRLGAYSQRKIYTHQDIIQIVEYGRQRGIRVMPEFDAPAHVGEGWQNKDVTTACFKATPWSNYCAGPPCGQLDPTINDTYTILQDIYQEMFNLFDPDVFHMGGDEVFLTCWKDKRSINDWMTESNWRSDYSAFMHLWGHFQMKAMRTVDAVAKHKQVPIILWTSHLTDPAQINKYLNKNRYIIQIWTKQRDPKVLGVLRSGFRIIVSNNDALYFDCGGSDWLQPTNNWCSPYIVWQRVYDNRMENISKPYVSQVLGAEAAVWSEQIDEQNLDQRVWPRASALAERLWTNPRDNWQKALNRMRLHRENLVENGIAAEPIQPEWCLQNPKSCLMSSRF</sequence>
<dbReference type="PIRSF" id="PIRSF001093">
    <property type="entry name" value="B-hxosamndse_ab_euk"/>
    <property type="match status" value="1"/>
</dbReference>
<dbReference type="InterPro" id="IPR029018">
    <property type="entry name" value="Hex-like_dom2"/>
</dbReference>
<keyword evidence="12" id="KW-1185">Reference proteome</keyword>
<keyword evidence="5" id="KW-0325">Glycoprotein</keyword>
<dbReference type="AlphaFoldDB" id="A0A1B0G3M8"/>
<evidence type="ECO:0000313" key="11">
    <source>
        <dbReference type="EnsemblMetazoa" id="GMOY007927-PA"/>
    </source>
</evidence>
<dbReference type="InterPro" id="IPR017853">
    <property type="entry name" value="GH"/>
</dbReference>
<keyword evidence="6 7" id="KW-0326">Glycosidase</keyword>
<dbReference type="EnsemblMetazoa" id="GMOY007927-RA">
    <property type="protein sequence ID" value="GMOY007927-PA"/>
    <property type="gene ID" value="GMOY007927"/>
</dbReference>
<evidence type="ECO:0000313" key="12">
    <source>
        <dbReference type="Proteomes" id="UP000092444"/>
    </source>
</evidence>
<dbReference type="PhylomeDB" id="A0A1B0G3M8"/>
<dbReference type="PRINTS" id="PR00738">
    <property type="entry name" value="GLHYDRLASE20"/>
</dbReference>
<feature type="domain" description="Glycoside hydrolase family 20 catalytic" evidence="9">
    <location>
        <begin position="204"/>
        <end position="547"/>
    </location>
</feature>
<evidence type="ECO:0000256" key="6">
    <source>
        <dbReference type="ARBA" id="ARBA00023295"/>
    </source>
</evidence>
<evidence type="ECO:0000256" key="7">
    <source>
        <dbReference type="PIRNR" id="PIRNR001093"/>
    </source>
</evidence>
<dbReference type="FunFam" id="3.20.20.80:FF:000063">
    <property type="entry name" value="Beta-hexosaminidase"/>
    <property type="match status" value="1"/>
</dbReference>
<feature type="domain" description="Beta-hexosaminidase eukaryotic type N-terminal" evidence="10">
    <location>
        <begin position="57"/>
        <end position="180"/>
    </location>
</feature>
<dbReference type="Pfam" id="PF14845">
    <property type="entry name" value="Glycohydro_20b2"/>
    <property type="match status" value="1"/>
</dbReference>
<dbReference type="STRING" id="37546.A0A1B0G3M8"/>
<keyword evidence="4 7" id="KW-0378">Hydrolase</keyword>
<dbReference type="EC" id="3.2.1.52" evidence="7"/>
<dbReference type="PANTHER" id="PTHR22600:SF26">
    <property type="entry name" value="BETA-N-ACETYLHEXOSAMINIDASE"/>
    <property type="match status" value="1"/>
</dbReference>
<proteinExistence type="inferred from homology"/>
<dbReference type="InterPro" id="IPR029019">
    <property type="entry name" value="HEX_eukaryotic_N"/>
</dbReference>
<dbReference type="SUPFAM" id="SSF51445">
    <property type="entry name" value="(Trans)glycosidases"/>
    <property type="match status" value="1"/>
</dbReference>
<dbReference type="GO" id="GO:0005975">
    <property type="term" value="P:carbohydrate metabolic process"/>
    <property type="evidence" value="ECO:0007669"/>
    <property type="project" value="InterPro"/>
</dbReference>
<dbReference type="CDD" id="cd06562">
    <property type="entry name" value="GH20_HexA_HexB-like"/>
    <property type="match status" value="1"/>
</dbReference>
<reference evidence="11" key="1">
    <citation type="submission" date="2020-05" db="UniProtKB">
        <authorList>
            <consortium name="EnsemblMetazoa"/>
        </authorList>
    </citation>
    <scope>IDENTIFICATION</scope>
    <source>
        <strain evidence="11">Yale</strain>
    </source>
</reference>
<dbReference type="EMBL" id="CCAG010022017">
    <property type="status" value="NOT_ANNOTATED_CDS"/>
    <property type="molecule type" value="Genomic_DNA"/>
</dbReference>
<accession>A0A1B0G3M8</accession>
<dbReference type="GO" id="GO:0030203">
    <property type="term" value="P:glycosaminoglycan metabolic process"/>
    <property type="evidence" value="ECO:0007669"/>
    <property type="project" value="TreeGrafter"/>
</dbReference>
<evidence type="ECO:0000256" key="1">
    <source>
        <dbReference type="ARBA" id="ARBA00001231"/>
    </source>
</evidence>
<dbReference type="Gene3D" id="3.20.20.80">
    <property type="entry name" value="Glycosidases"/>
    <property type="match status" value="1"/>
</dbReference>
<evidence type="ECO:0000256" key="5">
    <source>
        <dbReference type="ARBA" id="ARBA00023180"/>
    </source>
</evidence>
<protein>
    <recommendedName>
        <fullName evidence="7">Beta-hexosaminidase</fullName>
        <ecNumber evidence="7">3.2.1.52</ecNumber>
    </recommendedName>
</protein>
<dbReference type="SUPFAM" id="SSF55545">
    <property type="entry name" value="beta-N-acetylhexosaminidase-like domain"/>
    <property type="match status" value="1"/>
</dbReference>
<feature type="active site" description="Proton donor" evidence="8">
    <location>
        <position position="363"/>
    </location>
</feature>
<evidence type="ECO:0000256" key="8">
    <source>
        <dbReference type="PIRSR" id="PIRSR001093-1"/>
    </source>
</evidence>
<dbReference type="InterPro" id="IPR015883">
    <property type="entry name" value="Glyco_hydro_20_cat"/>
</dbReference>
<keyword evidence="3" id="KW-0732">Signal</keyword>
<evidence type="ECO:0000256" key="3">
    <source>
        <dbReference type="ARBA" id="ARBA00022729"/>
    </source>
</evidence>
<dbReference type="Pfam" id="PF00728">
    <property type="entry name" value="Glyco_hydro_20"/>
    <property type="match status" value="1"/>
</dbReference>
<dbReference type="GO" id="GO:0005886">
    <property type="term" value="C:plasma membrane"/>
    <property type="evidence" value="ECO:0007669"/>
    <property type="project" value="TreeGrafter"/>
</dbReference>
<comment type="catalytic activity">
    <reaction evidence="1 7">
        <text>Hydrolysis of terminal non-reducing N-acetyl-D-hexosamine residues in N-acetyl-beta-D-hexosaminides.</text>
        <dbReference type="EC" id="3.2.1.52"/>
    </reaction>
</comment>
<comment type="similarity">
    <text evidence="2 7">Belongs to the glycosyl hydrolase 20 family.</text>
</comment>
<evidence type="ECO:0000256" key="2">
    <source>
        <dbReference type="ARBA" id="ARBA00006285"/>
    </source>
</evidence>
<evidence type="ECO:0000259" key="10">
    <source>
        <dbReference type="Pfam" id="PF14845"/>
    </source>
</evidence>
<name>A0A1B0G3M8_GLOMM</name>
<dbReference type="InterPro" id="IPR025705">
    <property type="entry name" value="Beta_hexosaminidase_sua/sub"/>
</dbReference>
<evidence type="ECO:0000259" key="9">
    <source>
        <dbReference type="Pfam" id="PF00728"/>
    </source>
</evidence>
<dbReference type="Proteomes" id="UP000092444">
    <property type="component" value="Unassembled WGS sequence"/>
</dbReference>
<dbReference type="PANTHER" id="PTHR22600">
    <property type="entry name" value="BETA-HEXOSAMINIDASE"/>
    <property type="match status" value="1"/>
</dbReference>
<dbReference type="Gene3D" id="3.30.379.10">
    <property type="entry name" value="Chitobiase/beta-hexosaminidase domain 2-like"/>
    <property type="match status" value="1"/>
</dbReference>